<dbReference type="AlphaFoldDB" id="A0A1G2IWU2"/>
<evidence type="ECO:0000256" key="5">
    <source>
        <dbReference type="ARBA" id="ARBA00022691"/>
    </source>
</evidence>
<evidence type="ECO:0000256" key="3">
    <source>
        <dbReference type="ARBA" id="ARBA00022603"/>
    </source>
</evidence>
<evidence type="ECO:0000259" key="8">
    <source>
        <dbReference type="Pfam" id="PF02384"/>
    </source>
</evidence>
<dbReference type="InterPro" id="IPR003356">
    <property type="entry name" value="DNA_methylase_A-5"/>
</dbReference>
<feature type="domain" description="N6 adenine-specific DNA methyltransferase N-terminal" evidence="9">
    <location>
        <begin position="26"/>
        <end position="169"/>
    </location>
</feature>
<sequence>MTKEQKEAVSSAVELGQSSKKDLNFEKDLWKAADRLRGNIDASEYKHVVLGLLFLKYVSDYFYQRRFNLEQWTSDPKNKEYYIPNEKDRNFIIEDKDHYKSEGVFYIPEKARWEYLQARAMHAEIGKYIDEAMESIENENIKQLKGVLPKIFTQTKLDGQVIGELVNIFSKIKFDHNIEKEKDILGRVYEYFLAQFATSEGKRGGEFYTPRSIVNVIVEILEPFENARIFDPAVGSGGMFVQSGEYLKNKHKDSSRVAFFGQESNPTTLRLCKMNLAIRGIFGQIEHGNSYYEDKFPDLRADFVLANPPFNAEWEPGRLSNNDPRIKYGIPPSGNANFLWIQHFIHHLAPNGIAGFVMANGALAVSGKEGEIRKKIVEDDLIDVIVACPPKMFYSVALPVSLWFVTKNKKEGKFRDRTGETLFIDARETFEPISRKQVIFNPEQIQKIANTARAWRGEKGAGEYKDIAGFCKSVKKEEIAKNGYVLTPGRYVGIAEEIDDGIPFKDKMKKLTGELEQYFYESRKLEKQIEDNLKNLKL</sequence>
<comment type="similarity">
    <text evidence="1">Belongs to the N(4)/N(6)-methyltransferase family.</text>
</comment>
<dbReference type="InterPro" id="IPR002052">
    <property type="entry name" value="DNA_methylase_N6_adenine_CS"/>
</dbReference>
<evidence type="ECO:0000256" key="2">
    <source>
        <dbReference type="ARBA" id="ARBA00011900"/>
    </source>
</evidence>
<dbReference type="PRINTS" id="PR00507">
    <property type="entry name" value="N12N6MTFRASE"/>
</dbReference>
<proteinExistence type="inferred from homology"/>
<evidence type="ECO:0000313" key="10">
    <source>
        <dbReference type="EMBL" id="OGZ79143.1"/>
    </source>
</evidence>
<keyword evidence="6" id="KW-0680">Restriction system</keyword>
<dbReference type="Pfam" id="PF02384">
    <property type="entry name" value="N6_Mtase"/>
    <property type="match status" value="1"/>
</dbReference>
<dbReference type="Proteomes" id="UP000178650">
    <property type="component" value="Unassembled WGS sequence"/>
</dbReference>
<dbReference type="PANTHER" id="PTHR42998:SF1">
    <property type="entry name" value="TYPE I RESTRICTION ENZYME HINDI METHYLASE SUBUNIT"/>
    <property type="match status" value="1"/>
</dbReference>
<keyword evidence="4" id="KW-0808">Transferase</keyword>
<dbReference type="GO" id="GO:0008170">
    <property type="term" value="F:N-methyltransferase activity"/>
    <property type="evidence" value="ECO:0007669"/>
    <property type="project" value="InterPro"/>
</dbReference>
<dbReference type="GO" id="GO:0009007">
    <property type="term" value="F:site-specific DNA-methyltransferase (adenine-specific) activity"/>
    <property type="evidence" value="ECO:0007669"/>
    <property type="project" value="UniProtKB-EC"/>
</dbReference>
<dbReference type="Gene3D" id="1.20.1260.30">
    <property type="match status" value="1"/>
</dbReference>
<evidence type="ECO:0000256" key="7">
    <source>
        <dbReference type="ARBA" id="ARBA00047942"/>
    </source>
</evidence>
<dbReference type="Pfam" id="PF12161">
    <property type="entry name" value="HsdM_N"/>
    <property type="match status" value="1"/>
</dbReference>
<accession>A0A1G2IWU2</accession>
<comment type="caution">
    <text evidence="10">The sequence shown here is derived from an EMBL/GenBank/DDBJ whole genome shotgun (WGS) entry which is preliminary data.</text>
</comment>
<dbReference type="EC" id="2.1.1.72" evidence="2"/>
<evidence type="ECO:0000256" key="1">
    <source>
        <dbReference type="ARBA" id="ARBA00006594"/>
    </source>
</evidence>
<name>A0A1G2IWU2_9BACT</name>
<keyword evidence="3" id="KW-0489">Methyltransferase</keyword>
<dbReference type="SUPFAM" id="SSF53335">
    <property type="entry name" value="S-adenosyl-L-methionine-dependent methyltransferases"/>
    <property type="match status" value="1"/>
</dbReference>
<dbReference type="PROSITE" id="PS00092">
    <property type="entry name" value="N6_MTASE"/>
    <property type="match status" value="1"/>
</dbReference>
<reference evidence="10 11" key="1">
    <citation type="journal article" date="2016" name="Nat. Commun.">
        <title>Thousands of microbial genomes shed light on interconnected biogeochemical processes in an aquifer system.</title>
        <authorList>
            <person name="Anantharaman K."/>
            <person name="Brown C.T."/>
            <person name="Hug L.A."/>
            <person name="Sharon I."/>
            <person name="Castelle C.J."/>
            <person name="Probst A.J."/>
            <person name="Thomas B.C."/>
            <person name="Singh A."/>
            <person name="Wilkins M.J."/>
            <person name="Karaoz U."/>
            <person name="Brodie E.L."/>
            <person name="Williams K.H."/>
            <person name="Hubbard S.S."/>
            <person name="Banfield J.F."/>
        </authorList>
    </citation>
    <scope>NUCLEOTIDE SEQUENCE [LARGE SCALE GENOMIC DNA]</scope>
</reference>
<evidence type="ECO:0000256" key="4">
    <source>
        <dbReference type="ARBA" id="ARBA00022679"/>
    </source>
</evidence>
<dbReference type="InterPro" id="IPR052916">
    <property type="entry name" value="Type-I_RE_MTase_Subunit"/>
</dbReference>
<dbReference type="InterPro" id="IPR022749">
    <property type="entry name" value="D12N6_MeTrfase_N"/>
</dbReference>
<dbReference type="Gene3D" id="3.40.50.150">
    <property type="entry name" value="Vaccinia Virus protein VP39"/>
    <property type="match status" value="1"/>
</dbReference>
<dbReference type="GO" id="GO:0009307">
    <property type="term" value="P:DNA restriction-modification system"/>
    <property type="evidence" value="ECO:0007669"/>
    <property type="project" value="UniProtKB-KW"/>
</dbReference>
<dbReference type="InterPro" id="IPR029063">
    <property type="entry name" value="SAM-dependent_MTases_sf"/>
</dbReference>
<feature type="domain" description="DNA methylase adenine-specific" evidence="8">
    <location>
        <begin position="181"/>
        <end position="498"/>
    </location>
</feature>
<gene>
    <name evidence="10" type="ORF">A2358_03780</name>
</gene>
<dbReference type="PANTHER" id="PTHR42998">
    <property type="entry name" value="TYPE I RESTRICTION ENZYME HINDVIIP M PROTEIN-RELATED"/>
    <property type="match status" value="1"/>
</dbReference>
<keyword evidence="5" id="KW-0949">S-adenosyl-L-methionine</keyword>
<dbReference type="GO" id="GO:0032259">
    <property type="term" value="P:methylation"/>
    <property type="evidence" value="ECO:0007669"/>
    <property type="project" value="UniProtKB-KW"/>
</dbReference>
<dbReference type="InterPro" id="IPR038333">
    <property type="entry name" value="T1MK-like_N_sf"/>
</dbReference>
<dbReference type="STRING" id="1802223.A2358_03780"/>
<evidence type="ECO:0000313" key="11">
    <source>
        <dbReference type="Proteomes" id="UP000178650"/>
    </source>
</evidence>
<comment type="catalytic activity">
    <reaction evidence="7">
        <text>a 2'-deoxyadenosine in DNA + S-adenosyl-L-methionine = an N(6)-methyl-2'-deoxyadenosine in DNA + S-adenosyl-L-homocysteine + H(+)</text>
        <dbReference type="Rhea" id="RHEA:15197"/>
        <dbReference type="Rhea" id="RHEA-COMP:12418"/>
        <dbReference type="Rhea" id="RHEA-COMP:12419"/>
        <dbReference type="ChEBI" id="CHEBI:15378"/>
        <dbReference type="ChEBI" id="CHEBI:57856"/>
        <dbReference type="ChEBI" id="CHEBI:59789"/>
        <dbReference type="ChEBI" id="CHEBI:90615"/>
        <dbReference type="ChEBI" id="CHEBI:90616"/>
        <dbReference type="EC" id="2.1.1.72"/>
    </reaction>
</comment>
<evidence type="ECO:0000256" key="6">
    <source>
        <dbReference type="ARBA" id="ARBA00022747"/>
    </source>
</evidence>
<protein>
    <recommendedName>
        <fullName evidence="2">site-specific DNA-methyltransferase (adenine-specific)</fullName>
        <ecNumber evidence="2">2.1.1.72</ecNumber>
    </recommendedName>
</protein>
<dbReference type="EMBL" id="MHPJ01000009">
    <property type="protein sequence ID" value="OGZ79143.1"/>
    <property type="molecule type" value="Genomic_DNA"/>
</dbReference>
<dbReference type="GO" id="GO:0003677">
    <property type="term" value="F:DNA binding"/>
    <property type="evidence" value="ECO:0007669"/>
    <property type="project" value="InterPro"/>
</dbReference>
<organism evidence="10 11">
    <name type="scientific">Candidatus Staskawiczbacteria bacterium RIFOXYB1_FULL_37_44</name>
    <dbReference type="NCBI Taxonomy" id="1802223"/>
    <lineage>
        <taxon>Bacteria</taxon>
        <taxon>Candidatus Staskawicziibacteriota</taxon>
    </lineage>
</organism>
<evidence type="ECO:0000259" key="9">
    <source>
        <dbReference type="Pfam" id="PF12161"/>
    </source>
</evidence>